<dbReference type="PANTHER" id="PTHR21599:SF0">
    <property type="entry name" value="GLYCERATE KINASE"/>
    <property type="match status" value="1"/>
</dbReference>
<evidence type="ECO:0000313" key="5">
    <source>
        <dbReference type="EMBL" id="MBJ7604622.1"/>
    </source>
</evidence>
<evidence type="ECO:0000256" key="1">
    <source>
        <dbReference type="ARBA" id="ARBA00006284"/>
    </source>
</evidence>
<keyword evidence="2 4" id="KW-0808">Transferase</keyword>
<dbReference type="EMBL" id="JAEKNQ010000062">
    <property type="protein sequence ID" value="MBJ7604622.1"/>
    <property type="molecule type" value="Genomic_DNA"/>
</dbReference>
<dbReference type="InterPro" id="IPR036129">
    <property type="entry name" value="Glycerate_kinase_sf"/>
</dbReference>
<reference evidence="5 6" key="1">
    <citation type="submission" date="2020-10" db="EMBL/GenBank/DDBJ databases">
        <title>Ca. Dormibacterota MAGs.</title>
        <authorList>
            <person name="Montgomery K."/>
        </authorList>
    </citation>
    <scope>NUCLEOTIDE SEQUENCE [LARGE SCALE GENOMIC DNA]</scope>
    <source>
        <strain evidence="5">SC8811_S16_3</strain>
    </source>
</reference>
<dbReference type="SUPFAM" id="SSF110738">
    <property type="entry name" value="Glycerate kinase I"/>
    <property type="match status" value="1"/>
</dbReference>
<evidence type="ECO:0000256" key="2">
    <source>
        <dbReference type="ARBA" id="ARBA00022679"/>
    </source>
</evidence>
<dbReference type="Gene3D" id="3.90.1510.10">
    <property type="entry name" value="Glycerate kinase, domain 2"/>
    <property type="match status" value="1"/>
</dbReference>
<dbReference type="InterPro" id="IPR004381">
    <property type="entry name" value="Glycerate_kinase"/>
</dbReference>
<dbReference type="PIRSF" id="PIRSF006078">
    <property type="entry name" value="GlxK"/>
    <property type="match status" value="1"/>
</dbReference>
<dbReference type="PANTHER" id="PTHR21599">
    <property type="entry name" value="GLYCERATE KINASE"/>
    <property type="match status" value="1"/>
</dbReference>
<evidence type="ECO:0000313" key="6">
    <source>
        <dbReference type="Proteomes" id="UP000620075"/>
    </source>
</evidence>
<dbReference type="InterPro" id="IPR018197">
    <property type="entry name" value="Glycerate_kinase_RE-like"/>
</dbReference>
<dbReference type="AlphaFoldDB" id="A0A934KJJ0"/>
<comment type="caution">
    <text evidence="5">The sequence shown here is derived from an EMBL/GenBank/DDBJ whole genome shotgun (WGS) entry which is preliminary data.</text>
</comment>
<name>A0A934KJJ0_9BACT</name>
<dbReference type="GO" id="GO:0008887">
    <property type="term" value="F:glycerate kinase activity"/>
    <property type="evidence" value="ECO:0007669"/>
    <property type="project" value="UniProtKB-UniRule"/>
</dbReference>
<evidence type="ECO:0000256" key="4">
    <source>
        <dbReference type="PIRNR" id="PIRNR006078"/>
    </source>
</evidence>
<dbReference type="Gene3D" id="3.40.50.10350">
    <property type="entry name" value="Glycerate kinase, domain 1"/>
    <property type="match status" value="1"/>
</dbReference>
<protein>
    <submittedName>
        <fullName evidence="5">Glycerate kinase</fullName>
    </submittedName>
</protein>
<dbReference type="Pfam" id="PF02595">
    <property type="entry name" value="Gly_kinase"/>
    <property type="match status" value="1"/>
</dbReference>
<dbReference type="RefSeq" id="WP_338182551.1">
    <property type="nucleotide sequence ID" value="NZ_JAEKNQ010000062.1"/>
</dbReference>
<sequence>MKVVVAPNPFKGSLGAPAAAHALAAGVRAALAEAEVVQIPVADGGEGTVEALVSARGGILASATVEGPLGDPVTALYGLIDDGRTAVLELAAASGLPLLASDRLDPLHASTYGFGQLLEAARERGVERIIAGIGGSATNDGGAGMAQALGFRLCDSAGRDLPRGGGALARLEWIDASGVNPRWRSIAVMVAVDVSNPLCGPRGASAVYGPQKGATPQMVRELDSALGRFAQLIGQKVAELPGAGAAGGAGAGLRHFLAARLTPGAPLIVEAAGLDAGLAGAAAVLTGEGRVDGQTLNGKGPVEVARRARKAGVPVALVAAQLGEGWEAVRQEGVSWVEKSTPEGMPQAEALAQAERLLQQAAGRAVGHLLGC</sequence>
<organism evidence="5 6">
    <name type="scientific">Candidatus Dormiibacter inghamiae</name>
    <dbReference type="NCBI Taxonomy" id="3127013"/>
    <lineage>
        <taxon>Bacteria</taxon>
        <taxon>Bacillati</taxon>
        <taxon>Candidatus Dormiibacterota</taxon>
        <taxon>Candidatus Dormibacteria</taxon>
        <taxon>Candidatus Dormibacterales</taxon>
        <taxon>Candidatus Dormibacteraceae</taxon>
        <taxon>Candidatus Dormiibacter</taxon>
    </lineage>
</organism>
<dbReference type="Proteomes" id="UP000620075">
    <property type="component" value="Unassembled WGS sequence"/>
</dbReference>
<keyword evidence="3 4" id="KW-0418">Kinase</keyword>
<accession>A0A934KJJ0</accession>
<evidence type="ECO:0000256" key="3">
    <source>
        <dbReference type="ARBA" id="ARBA00022777"/>
    </source>
</evidence>
<gene>
    <name evidence="5" type="ORF">JF888_15820</name>
</gene>
<proteinExistence type="inferred from homology"/>
<dbReference type="GO" id="GO:0031388">
    <property type="term" value="P:organic acid phosphorylation"/>
    <property type="evidence" value="ECO:0007669"/>
    <property type="project" value="UniProtKB-UniRule"/>
</dbReference>
<dbReference type="NCBIfam" id="TIGR00045">
    <property type="entry name" value="glycerate kinase"/>
    <property type="match status" value="1"/>
</dbReference>
<comment type="similarity">
    <text evidence="1 4">Belongs to the glycerate kinase type-1 family.</text>
</comment>
<dbReference type="InterPro" id="IPR018193">
    <property type="entry name" value="Glyc_kinase_flavodox-like_fold"/>
</dbReference>